<dbReference type="AlphaFoldDB" id="A0A968GFW2"/>
<protein>
    <submittedName>
        <fullName evidence="1">Uncharacterized protein</fullName>
    </submittedName>
</protein>
<comment type="caution">
    <text evidence="1">The sequence shown here is derived from an EMBL/GenBank/DDBJ whole genome shotgun (WGS) entry which is preliminary data.</text>
</comment>
<dbReference type="RefSeq" id="WP_167695639.1">
    <property type="nucleotide sequence ID" value="NZ_CP118181.1"/>
</dbReference>
<proteinExistence type="predicted"/>
<sequence>MGTTNRDQEIIRFTLKGVEVDRQNISLNFYRQQLVHFNNFLSNGLSCLSLERVDLSVKPFGRGSFIQDILIAASGDMLNDVLKEALRVLFKVIKGKLTTSEEPDFMLGDNLLPEDTKAKNLYIDPKFNIYFNGMLEGAFRFGVDIMELRVSEDPDLVYVITRDKVGDYFVDAKSQAYLPQKNKGQILKINVKTMLTFHAFKGEKVSSHLMWDYVDETGKSHPLTLHPSIVDNVFAEQYTNGLPDGTMIEADLYVVLKHVKKYRVQIARIDNVRLV</sequence>
<keyword evidence="2" id="KW-1185">Reference proteome</keyword>
<evidence type="ECO:0000313" key="2">
    <source>
        <dbReference type="Proteomes" id="UP000778951"/>
    </source>
</evidence>
<dbReference type="Proteomes" id="UP000778951">
    <property type="component" value="Unassembled WGS sequence"/>
</dbReference>
<organism evidence="1 2">
    <name type="scientific">Entomospira culicis</name>
    <dbReference type="NCBI Taxonomy" id="2719989"/>
    <lineage>
        <taxon>Bacteria</taxon>
        <taxon>Pseudomonadati</taxon>
        <taxon>Spirochaetota</taxon>
        <taxon>Spirochaetia</taxon>
        <taxon>Spirochaetales</taxon>
        <taxon>Spirochaetaceae</taxon>
        <taxon>Entomospira</taxon>
    </lineage>
</organism>
<name>A0A968GFW2_9SPIO</name>
<accession>A0A968GFW2</accession>
<gene>
    <name evidence="1" type="ORF">HCT48_04895</name>
</gene>
<evidence type="ECO:0000313" key="1">
    <source>
        <dbReference type="EMBL" id="NIZ69552.1"/>
    </source>
</evidence>
<reference evidence="1" key="1">
    <citation type="submission" date="2020-03" db="EMBL/GenBank/DDBJ databases">
        <title>Spirochaetal bacteria isolated from arthropods constitute a novel genus Entomospira genus novum within the order Spirochaetales.</title>
        <authorList>
            <person name="Grana-Miraglia L."/>
            <person name="Sikutova S."/>
            <person name="Fingerle V."/>
            <person name="Sing A."/>
            <person name="Castillo-Ramirez S."/>
            <person name="Margos G."/>
            <person name="Rudolf I."/>
        </authorList>
    </citation>
    <scope>NUCLEOTIDE SEQUENCE</scope>
    <source>
        <strain evidence="1">BR149</strain>
    </source>
</reference>
<dbReference type="EMBL" id="JAATLM010000001">
    <property type="protein sequence ID" value="NIZ69552.1"/>
    <property type="molecule type" value="Genomic_DNA"/>
</dbReference>